<dbReference type="Gene3D" id="2.40.128.20">
    <property type="match status" value="1"/>
</dbReference>
<dbReference type="InterPro" id="IPR000566">
    <property type="entry name" value="Lipocln_cytosolic_FA-bd_dom"/>
</dbReference>
<dbReference type="Proteomes" id="UP000305887">
    <property type="component" value="Unassembled WGS sequence"/>
</dbReference>
<accession>A0A5C4MXP1</accession>
<dbReference type="AlphaFoldDB" id="A0A5C4MXP1"/>
<dbReference type="SUPFAM" id="SSF50814">
    <property type="entry name" value="Lipocalins"/>
    <property type="match status" value="1"/>
</dbReference>
<dbReference type="Pfam" id="PF08212">
    <property type="entry name" value="Lipocalin_2"/>
    <property type="match status" value="1"/>
</dbReference>
<proteinExistence type="predicted"/>
<dbReference type="EMBL" id="VDFU01000012">
    <property type="protein sequence ID" value="TNC49389.1"/>
    <property type="molecule type" value="Genomic_DNA"/>
</dbReference>
<evidence type="ECO:0000313" key="3">
    <source>
        <dbReference type="Proteomes" id="UP000305887"/>
    </source>
</evidence>
<dbReference type="OrthoDB" id="594739at2"/>
<gene>
    <name evidence="2" type="ORF">FHG66_11605</name>
</gene>
<evidence type="ECO:0000313" key="2">
    <source>
        <dbReference type="EMBL" id="TNC49389.1"/>
    </source>
</evidence>
<protein>
    <submittedName>
        <fullName evidence="2">Lipocalin family protein</fullName>
    </submittedName>
</protein>
<dbReference type="InterPro" id="IPR012674">
    <property type="entry name" value="Calycin"/>
</dbReference>
<name>A0A5C4MXP1_9RHOB</name>
<evidence type="ECO:0000259" key="1">
    <source>
        <dbReference type="Pfam" id="PF08212"/>
    </source>
</evidence>
<keyword evidence="3" id="KW-1185">Reference proteome</keyword>
<organism evidence="2 3">
    <name type="scientific">Rubellimicrobium rubrum</name>
    <dbReference type="NCBI Taxonomy" id="2585369"/>
    <lineage>
        <taxon>Bacteria</taxon>
        <taxon>Pseudomonadati</taxon>
        <taxon>Pseudomonadota</taxon>
        <taxon>Alphaproteobacteria</taxon>
        <taxon>Rhodobacterales</taxon>
        <taxon>Roseobacteraceae</taxon>
        <taxon>Rubellimicrobium</taxon>
    </lineage>
</organism>
<reference evidence="2 3" key="1">
    <citation type="submission" date="2019-06" db="EMBL/GenBank/DDBJ databases">
        <title>YIM 131921 draft genome.</title>
        <authorList>
            <person name="Jiang L."/>
        </authorList>
    </citation>
    <scope>NUCLEOTIDE SEQUENCE [LARGE SCALE GENOMIC DNA]</scope>
    <source>
        <strain evidence="2 3">YIM 131921</strain>
    </source>
</reference>
<sequence length="78" mass="8208">MVATTPGLPGRFVPAAQGGPELWVLWVDDDFRTAAIGTPDGRTGWIMDRPGAASADRTGAALEMLDFNGYDVTRLSGA</sequence>
<feature type="domain" description="Lipocalin/cytosolic fatty-acid binding" evidence="1">
    <location>
        <begin position="20"/>
        <end position="76"/>
    </location>
</feature>
<comment type="caution">
    <text evidence="2">The sequence shown here is derived from an EMBL/GenBank/DDBJ whole genome shotgun (WGS) entry which is preliminary data.</text>
</comment>